<dbReference type="Gene3D" id="1.10.287.1120">
    <property type="entry name" value="Bipartite methylase S protein"/>
    <property type="match status" value="1"/>
</dbReference>
<gene>
    <name evidence="6" type="ORF">EJV47_04640</name>
</gene>
<dbReference type="CDD" id="cd17521">
    <property type="entry name" value="RMtype1_S_Sau13435ORF2165P_TRD2-CR2_like"/>
    <property type="match status" value="1"/>
</dbReference>
<dbReference type="AlphaFoldDB" id="A0A431U6R7"/>
<keyword evidence="6" id="KW-0378">Hydrolase</keyword>
<dbReference type="SUPFAM" id="SSF116734">
    <property type="entry name" value="DNA methylase specificity domain"/>
    <property type="match status" value="2"/>
</dbReference>
<dbReference type="Gene3D" id="3.90.220.20">
    <property type="entry name" value="DNA methylase specificity domains"/>
    <property type="match status" value="2"/>
</dbReference>
<dbReference type="EMBL" id="RXOF01000002">
    <property type="protein sequence ID" value="RTQ52314.1"/>
    <property type="molecule type" value="Genomic_DNA"/>
</dbReference>
<evidence type="ECO:0000256" key="4">
    <source>
        <dbReference type="SAM" id="Coils"/>
    </source>
</evidence>
<keyword evidence="6" id="KW-0540">Nuclease</keyword>
<dbReference type="Proteomes" id="UP000282184">
    <property type="component" value="Unassembled WGS sequence"/>
</dbReference>
<keyword evidence="7" id="KW-1185">Reference proteome</keyword>
<dbReference type="Pfam" id="PF01420">
    <property type="entry name" value="Methylase_S"/>
    <property type="match status" value="2"/>
</dbReference>
<dbReference type="PANTHER" id="PTHR30408:SF12">
    <property type="entry name" value="TYPE I RESTRICTION ENZYME MJAVIII SPECIFICITY SUBUNIT"/>
    <property type="match status" value="1"/>
</dbReference>
<keyword evidence="3" id="KW-0238">DNA-binding</keyword>
<dbReference type="CDD" id="cd17246">
    <property type="entry name" value="RMtype1_S_SonII-TRD2-CR2_like"/>
    <property type="match status" value="1"/>
</dbReference>
<dbReference type="RefSeq" id="WP_126691971.1">
    <property type="nucleotide sequence ID" value="NZ_RXOF01000002.1"/>
</dbReference>
<evidence type="ECO:0000256" key="2">
    <source>
        <dbReference type="ARBA" id="ARBA00022747"/>
    </source>
</evidence>
<organism evidence="6 7">
    <name type="scientific">Hymenobacter gummosus</name>
    <dbReference type="NCBI Taxonomy" id="1776032"/>
    <lineage>
        <taxon>Bacteria</taxon>
        <taxon>Pseudomonadati</taxon>
        <taxon>Bacteroidota</taxon>
        <taxon>Cytophagia</taxon>
        <taxon>Cytophagales</taxon>
        <taxon>Hymenobacteraceae</taxon>
        <taxon>Hymenobacter</taxon>
    </lineage>
</organism>
<keyword evidence="2" id="KW-0680">Restriction system</keyword>
<comment type="caution">
    <text evidence="6">The sequence shown here is derived from an EMBL/GenBank/DDBJ whole genome shotgun (WGS) entry which is preliminary data.</text>
</comment>
<evidence type="ECO:0000313" key="7">
    <source>
        <dbReference type="Proteomes" id="UP000282184"/>
    </source>
</evidence>
<evidence type="ECO:0000256" key="1">
    <source>
        <dbReference type="ARBA" id="ARBA00010923"/>
    </source>
</evidence>
<protein>
    <submittedName>
        <fullName evidence="6">Restriction endonuclease subunit S</fullName>
    </submittedName>
</protein>
<dbReference type="InterPro" id="IPR044946">
    <property type="entry name" value="Restrct_endonuc_typeI_TRD_sf"/>
</dbReference>
<proteinExistence type="inferred from homology"/>
<keyword evidence="6" id="KW-0255">Endonuclease</keyword>
<feature type="coiled-coil region" evidence="4">
    <location>
        <begin position="381"/>
        <end position="408"/>
    </location>
</feature>
<dbReference type="GO" id="GO:0004519">
    <property type="term" value="F:endonuclease activity"/>
    <property type="evidence" value="ECO:0007669"/>
    <property type="project" value="UniProtKB-KW"/>
</dbReference>
<feature type="domain" description="Type I restriction modification DNA specificity" evidence="5">
    <location>
        <begin position="218"/>
        <end position="390"/>
    </location>
</feature>
<keyword evidence="4" id="KW-0175">Coiled coil</keyword>
<reference evidence="6 7" key="1">
    <citation type="submission" date="2018-12" db="EMBL/GenBank/DDBJ databases">
        <title>Hymenobacter gummosus sp. nov., isolated from a spring.</title>
        <authorList>
            <person name="Nie L."/>
        </authorList>
    </citation>
    <scope>NUCLEOTIDE SEQUENCE [LARGE SCALE GENOMIC DNA]</scope>
    <source>
        <strain evidence="6 7">KCTC 52166</strain>
    </source>
</reference>
<dbReference type="InterPro" id="IPR052021">
    <property type="entry name" value="Type-I_RS_S_subunit"/>
</dbReference>
<evidence type="ECO:0000313" key="6">
    <source>
        <dbReference type="EMBL" id="RTQ52314.1"/>
    </source>
</evidence>
<evidence type="ECO:0000259" key="5">
    <source>
        <dbReference type="Pfam" id="PF01420"/>
    </source>
</evidence>
<dbReference type="OrthoDB" id="667970at2"/>
<accession>A0A431U6R7</accession>
<name>A0A431U6R7_9BACT</name>
<dbReference type="InterPro" id="IPR000055">
    <property type="entry name" value="Restrct_endonuc_typeI_TRD"/>
</dbReference>
<feature type="domain" description="Type I restriction modification DNA specificity" evidence="5">
    <location>
        <begin position="74"/>
        <end position="188"/>
    </location>
</feature>
<dbReference type="GO" id="GO:0003677">
    <property type="term" value="F:DNA binding"/>
    <property type="evidence" value="ECO:0007669"/>
    <property type="project" value="UniProtKB-KW"/>
</dbReference>
<dbReference type="PANTHER" id="PTHR30408">
    <property type="entry name" value="TYPE-1 RESTRICTION ENZYME ECOKI SPECIFICITY PROTEIN"/>
    <property type="match status" value="1"/>
</dbReference>
<comment type="similarity">
    <text evidence="1">Belongs to the type-I restriction system S methylase family.</text>
</comment>
<evidence type="ECO:0000256" key="3">
    <source>
        <dbReference type="ARBA" id="ARBA00023125"/>
    </source>
</evidence>
<sequence length="430" mass="47082">MLKPGYKQTDLGVLPEDWKITELGKCLTQRPDYGINAPAVRYDPALPAYLRITDISENGQFIREGGASVNHHASNDYVLAEGDIVLARTGASVGKSYQYDPNDGQLVFAGFLIRVKTNPTKLNAKFLRYYLQTPAYWKWVLMTSMRSGQPGINGNEYALLPIPLPPPAEQRAIADALGAVDALLTQQRELLAKKRALKQATQQTLLSKEKRLPGFEGEWKEGEIGNLALKVGSGITPTGGVKVYQESGRPFVRSQNVGWGRLILDDISYISEEIHNAFNSTEIQQNDVLLNITGASIGRAAVADYRIVKGNVNQHVCIIRVNNDRLCPFYLCHFLISHAGQEIIQSFQAGGNRQGLNFAQIKTISIPLPTLDEQRAIATILSDMDAELETLAAQIEKTQALKQGMMQNLLTGAIRLVPTGGGAAIPTSSL</sequence>
<dbReference type="GO" id="GO:0009307">
    <property type="term" value="P:DNA restriction-modification system"/>
    <property type="evidence" value="ECO:0007669"/>
    <property type="project" value="UniProtKB-KW"/>
</dbReference>